<dbReference type="eggNOG" id="COG2188">
    <property type="taxonomic scope" value="Bacteria"/>
</dbReference>
<dbReference type="SMART" id="SM00866">
    <property type="entry name" value="UTRA"/>
    <property type="match status" value="1"/>
</dbReference>
<feature type="domain" description="HTH gntR-type" evidence="4">
    <location>
        <begin position="6"/>
        <end position="74"/>
    </location>
</feature>
<dbReference type="SUPFAM" id="SSF64288">
    <property type="entry name" value="Chorismate lyase-like"/>
    <property type="match status" value="1"/>
</dbReference>
<keyword evidence="1" id="KW-0805">Transcription regulation</keyword>
<dbReference type="Pfam" id="PF00392">
    <property type="entry name" value="GntR"/>
    <property type="match status" value="1"/>
</dbReference>
<gene>
    <name evidence="5" type="ordered locus">Kole_1987</name>
</gene>
<dbReference type="InterPro" id="IPR036390">
    <property type="entry name" value="WH_DNA-bd_sf"/>
</dbReference>
<dbReference type="OrthoDB" id="457376at2"/>
<dbReference type="AlphaFoldDB" id="C5CH64"/>
<reference evidence="5 6" key="2">
    <citation type="journal article" date="2011" name="J. Bacteriol.">
        <title>Genome Sequence of Kosmotoga olearia Strain TBF 19.5.1, a Thermophilic Bacterium with a Wide Growth Temperature Range, Isolated from the Troll B Oil Platform in the North Sea.</title>
        <authorList>
            <person name="Swithers K.S."/>
            <person name="Dipippo J.L."/>
            <person name="Bruce D.C."/>
            <person name="Detter C."/>
            <person name="Tapia R."/>
            <person name="Han S."/>
            <person name="Goodwin L.A."/>
            <person name="Han J."/>
            <person name="Woyke T."/>
            <person name="Pitluck S."/>
            <person name="Pennacchio L."/>
            <person name="Nolan M."/>
            <person name="Mikhailova N."/>
            <person name="Land M.L."/>
            <person name="Nesbo C.L."/>
            <person name="Gogarten J.P."/>
            <person name="Noll K.M."/>
        </authorList>
    </citation>
    <scope>NUCLEOTIDE SEQUENCE [LARGE SCALE GENOMIC DNA]</scope>
    <source>
        <strain evidence="6">ATCC BAA-1733 / DSM 21960 / TBF 19.5.1</strain>
    </source>
</reference>
<evidence type="ECO:0000256" key="1">
    <source>
        <dbReference type="ARBA" id="ARBA00023015"/>
    </source>
</evidence>
<dbReference type="PRINTS" id="PR00035">
    <property type="entry name" value="HTHGNTR"/>
</dbReference>
<dbReference type="EMBL" id="CP001634">
    <property type="protein sequence ID" value="ACR80667.1"/>
    <property type="molecule type" value="Genomic_DNA"/>
</dbReference>
<reference evidence="5 6" key="1">
    <citation type="submission" date="2009-06" db="EMBL/GenBank/DDBJ databases">
        <title>Complete sequence of Thermotogales bacterium TBF 19.5.1.</title>
        <authorList>
            <consortium name="US DOE Joint Genome Institute"/>
            <person name="Lucas S."/>
            <person name="Copeland A."/>
            <person name="Lapidus A."/>
            <person name="Glavina del Rio T."/>
            <person name="Tice H."/>
            <person name="Bruce D."/>
            <person name="Goodwin L."/>
            <person name="Pitluck S."/>
            <person name="Chertkov O."/>
            <person name="Brettin T."/>
            <person name="Detter J.C."/>
            <person name="Han C."/>
            <person name="Schmutz J."/>
            <person name="Larimer F."/>
            <person name="Land M."/>
            <person name="Hauser L."/>
            <person name="Kyrpides N."/>
            <person name="Ovchinnikova G."/>
            <person name="Noll K."/>
        </authorList>
    </citation>
    <scope>NUCLEOTIDE SEQUENCE [LARGE SCALE GENOMIC DNA]</scope>
    <source>
        <strain evidence="6">ATCC BAA-1733 / DSM 21960 / TBF 19.5.1</strain>
    </source>
</reference>
<evidence type="ECO:0000256" key="2">
    <source>
        <dbReference type="ARBA" id="ARBA00023125"/>
    </source>
</evidence>
<dbReference type="GO" id="GO:0003677">
    <property type="term" value="F:DNA binding"/>
    <property type="evidence" value="ECO:0007669"/>
    <property type="project" value="UniProtKB-KW"/>
</dbReference>
<dbReference type="SUPFAM" id="SSF46785">
    <property type="entry name" value="Winged helix' DNA-binding domain"/>
    <property type="match status" value="1"/>
</dbReference>
<dbReference type="Proteomes" id="UP000002382">
    <property type="component" value="Chromosome"/>
</dbReference>
<dbReference type="InterPro" id="IPR050679">
    <property type="entry name" value="Bact_HTH_transcr_reg"/>
</dbReference>
<dbReference type="Gene3D" id="3.40.1410.10">
    <property type="entry name" value="Chorismate lyase-like"/>
    <property type="match status" value="1"/>
</dbReference>
<evidence type="ECO:0000259" key="4">
    <source>
        <dbReference type="PROSITE" id="PS50949"/>
    </source>
</evidence>
<dbReference type="FunFam" id="1.10.10.10:FF:000079">
    <property type="entry name" value="GntR family transcriptional regulator"/>
    <property type="match status" value="1"/>
</dbReference>
<evidence type="ECO:0000313" key="6">
    <source>
        <dbReference type="Proteomes" id="UP000002382"/>
    </source>
</evidence>
<dbReference type="InterPro" id="IPR028978">
    <property type="entry name" value="Chorismate_lyase_/UTRA_dom_sf"/>
</dbReference>
<dbReference type="PANTHER" id="PTHR44846:SF1">
    <property type="entry name" value="MANNOSYL-D-GLYCERATE TRANSPORT_METABOLISM SYSTEM REPRESSOR MNGR-RELATED"/>
    <property type="match status" value="1"/>
</dbReference>
<organism evidence="5 6">
    <name type="scientific">Kosmotoga olearia (strain ATCC BAA-1733 / DSM 21960 / TBF 19.5.1)</name>
    <dbReference type="NCBI Taxonomy" id="521045"/>
    <lineage>
        <taxon>Bacteria</taxon>
        <taxon>Thermotogati</taxon>
        <taxon>Thermotogota</taxon>
        <taxon>Thermotogae</taxon>
        <taxon>Kosmotogales</taxon>
        <taxon>Kosmotogaceae</taxon>
        <taxon>Kosmotoga</taxon>
    </lineage>
</organism>
<dbReference type="SMART" id="SM00345">
    <property type="entry name" value="HTH_GNTR"/>
    <property type="match status" value="1"/>
</dbReference>
<dbReference type="InterPro" id="IPR036388">
    <property type="entry name" value="WH-like_DNA-bd_sf"/>
</dbReference>
<dbReference type="RefSeq" id="WP_015869310.1">
    <property type="nucleotide sequence ID" value="NC_012785.1"/>
</dbReference>
<keyword evidence="3" id="KW-0804">Transcription</keyword>
<dbReference type="InterPro" id="IPR000524">
    <property type="entry name" value="Tscrpt_reg_HTH_GntR"/>
</dbReference>
<name>C5CH64_KOSOT</name>
<dbReference type="CDD" id="cd07377">
    <property type="entry name" value="WHTH_GntR"/>
    <property type="match status" value="1"/>
</dbReference>
<keyword evidence="6" id="KW-1185">Reference proteome</keyword>
<dbReference type="GO" id="GO:0045892">
    <property type="term" value="P:negative regulation of DNA-templated transcription"/>
    <property type="evidence" value="ECO:0007669"/>
    <property type="project" value="TreeGrafter"/>
</dbReference>
<dbReference type="HOGENOM" id="CLU_063236_2_1_0"/>
<dbReference type="KEGG" id="kol:Kole_1987"/>
<dbReference type="STRING" id="521045.Kole_1987"/>
<dbReference type="InterPro" id="IPR011663">
    <property type="entry name" value="UTRA"/>
</dbReference>
<accession>C5CH64</accession>
<keyword evidence="2" id="KW-0238">DNA-binding</keyword>
<dbReference type="Pfam" id="PF07702">
    <property type="entry name" value="UTRA"/>
    <property type="match status" value="1"/>
</dbReference>
<proteinExistence type="predicted"/>
<evidence type="ECO:0000256" key="3">
    <source>
        <dbReference type="ARBA" id="ARBA00023163"/>
    </source>
</evidence>
<evidence type="ECO:0000313" key="5">
    <source>
        <dbReference type="EMBL" id="ACR80667.1"/>
    </source>
</evidence>
<dbReference type="PANTHER" id="PTHR44846">
    <property type="entry name" value="MANNOSYL-D-GLYCERATE TRANSPORT/METABOLISM SYSTEM REPRESSOR MNGR-RELATED"/>
    <property type="match status" value="1"/>
</dbReference>
<protein>
    <submittedName>
        <fullName evidence="5">Transcriptional regulator, GntR family</fullName>
    </submittedName>
</protein>
<dbReference type="PROSITE" id="PS50949">
    <property type="entry name" value="HTH_GNTR"/>
    <property type="match status" value="1"/>
</dbReference>
<dbReference type="Gene3D" id="1.10.10.10">
    <property type="entry name" value="Winged helix-like DNA-binding domain superfamily/Winged helix DNA-binding domain"/>
    <property type="match status" value="1"/>
</dbReference>
<sequence>MREAPVPLHYQIYLKLRENIENGIYKRGDQLPTEKEICEMFNVSRTTVRRALEELKREGIIERIKGKGTFITLDKKEEQLSNLTGFSEEAKLMGMKAHSKVITNKLTRIPLEAKEVFDMPGEGMVVLLKRIRFLDNEPYAIEWAYLNPNADIRVLNILEHNMEKESLYGILKDEFGISLSHAEEIMELIKIDGENARYLNQDDGECAILRRRYTYTSDGKCIEYVLSIYRGDKYKFKVVRRT</sequence>
<dbReference type="GO" id="GO:0003700">
    <property type="term" value="F:DNA-binding transcription factor activity"/>
    <property type="evidence" value="ECO:0007669"/>
    <property type="project" value="InterPro"/>
</dbReference>